<dbReference type="RefSeq" id="WP_146574224.1">
    <property type="nucleotide sequence ID" value="NZ_SJPH01000004.1"/>
</dbReference>
<comment type="caution">
    <text evidence="2">The sequence shown here is derived from an EMBL/GenBank/DDBJ whole genome shotgun (WGS) entry which is preliminary data.</text>
</comment>
<evidence type="ECO:0000256" key="1">
    <source>
        <dbReference type="SAM" id="Phobius"/>
    </source>
</evidence>
<evidence type="ECO:0000313" key="3">
    <source>
        <dbReference type="Proteomes" id="UP000318995"/>
    </source>
</evidence>
<dbReference type="AlphaFoldDB" id="A0A5C5VZM2"/>
<feature type="transmembrane region" description="Helical" evidence="1">
    <location>
        <begin position="30"/>
        <end position="51"/>
    </location>
</feature>
<evidence type="ECO:0000313" key="2">
    <source>
        <dbReference type="EMBL" id="TWT43249.1"/>
    </source>
</evidence>
<protein>
    <submittedName>
        <fullName evidence="2">Uncharacterized protein</fullName>
    </submittedName>
</protein>
<accession>A0A5C5VZM2</accession>
<gene>
    <name evidence="2" type="ORF">Pla111_21990</name>
</gene>
<name>A0A5C5VZM2_9BACT</name>
<feature type="transmembrane region" description="Helical" evidence="1">
    <location>
        <begin position="7"/>
        <end position="24"/>
    </location>
</feature>
<sequence length="59" mass="6293">MLPSIKISLPILFLLWCAAGFWKMGGPVMLAYPAMWLGVAVLFLVVTKLLGVSSPADAS</sequence>
<proteinExistence type="predicted"/>
<organism evidence="2 3">
    <name type="scientific">Botrimarina hoheduenensis</name>
    <dbReference type="NCBI Taxonomy" id="2528000"/>
    <lineage>
        <taxon>Bacteria</taxon>
        <taxon>Pseudomonadati</taxon>
        <taxon>Planctomycetota</taxon>
        <taxon>Planctomycetia</taxon>
        <taxon>Pirellulales</taxon>
        <taxon>Lacipirellulaceae</taxon>
        <taxon>Botrimarina</taxon>
    </lineage>
</organism>
<keyword evidence="3" id="KW-1185">Reference proteome</keyword>
<dbReference type="OrthoDB" id="290963at2"/>
<dbReference type="EMBL" id="SJPH01000004">
    <property type="protein sequence ID" value="TWT43249.1"/>
    <property type="molecule type" value="Genomic_DNA"/>
</dbReference>
<reference evidence="2 3" key="1">
    <citation type="submission" date="2019-02" db="EMBL/GenBank/DDBJ databases">
        <title>Deep-cultivation of Planctomycetes and their phenomic and genomic characterization uncovers novel biology.</title>
        <authorList>
            <person name="Wiegand S."/>
            <person name="Jogler M."/>
            <person name="Boedeker C."/>
            <person name="Pinto D."/>
            <person name="Vollmers J."/>
            <person name="Rivas-Marin E."/>
            <person name="Kohn T."/>
            <person name="Peeters S.H."/>
            <person name="Heuer A."/>
            <person name="Rast P."/>
            <person name="Oberbeckmann S."/>
            <person name="Bunk B."/>
            <person name="Jeske O."/>
            <person name="Meyerdierks A."/>
            <person name="Storesund J.E."/>
            <person name="Kallscheuer N."/>
            <person name="Luecker S."/>
            <person name="Lage O.M."/>
            <person name="Pohl T."/>
            <person name="Merkel B.J."/>
            <person name="Hornburger P."/>
            <person name="Mueller R.-W."/>
            <person name="Bruemmer F."/>
            <person name="Labrenz M."/>
            <person name="Spormann A.M."/>
            <person name="Op Den Camp H."/>
            <person name="Overmann J."/>
            <person name="Amann R."/>
            <person name="Jetten M.S.M."/>
            <person name="Mascher T."/>
            <person name="Medema M.H."/>
            <person name="Devos D.P."/>
            <person name="Kaster A.-K."/>
            <person name="Ovreas L."/>
            <person name="Rohde M."/>
            <person name="Galperin M.Y."/>
            <person name="Jogler C."/>
        </authorList>
    </citation>
    <scope>NUCLEOTIDE SEQUENCE [LARGE SCALE GENOMIC DNA]</scope>
    <source>
        <strain evidence="2 3">Pla111</strain>
    </source>
</reference>
<keyword evidence="1" id="KW-0812">Transmembrane</keyword>
<keyword evidence="1" id="KW-1133">Transmembrane helix</keyword>
<keyword evidence="1" id="KW-0472">Membrane</keyword>
<dbReference type="Proteomes" id="UP000318995">
    <property type="component" value="Unassembled WGS sequence"/>
</dbReference>